<dbReference type="AlphaFoldDB" id="A0A0V0SA21"/>
<proteinExistence type="predicted"/>
<reference evidence="1 2" key="1">
    <citation type="submission" date="2015-01" db="EMBL/GenBank/DDBJ databases">
        <title>Evolution of Trichinella species and genotypes.</title>
        <authorList>
            <person name="Korhonen P.K."/>
            <person name="Edoardo P."/>
            <person name="Giuseppe L.R."/>
            <person name="Gasser R.B."/>
        </authorList>
    </citation>
    <scope>NUCLEOTIDE SEQUENCE [LARGE SCALE GENOMIC DNA]</scope>
    <source>
        <strain evidence="1">ISS37</strain>
    </source>
</reference>
<comment type="caution">
    <text evidence="1">The sequence shown here is derived from an EMBL/GenBank/DDBJ whole genome shotgun (WGS) entry which is preliminary data.</text>
</comment>
<organism evidence="1 2">
    <name type="scientific">Trichinella nelsoni</name>
    <dbReference type="NCBI Taxonomy" id="6336"/>
    <lineage>
        <taxon>Eukaryota</taxon>
        <taxon>Metazoa</taxon>
        <taxon>Ecdysozoa</taxon>
        <taxon>Nematoda</taxon>
        <taxon>Enoplea</taxon>
        <taxon>Dorylaimia</taxon>
        <taxon>Trichinellida</taxon>
        <taxon>Trichinellidae</taxon>
        <taxon>Trichinella</taxon>
    </lineage>
</organism>
<dbReference type="EMBL" id="JYDL01000023">
    <property type="protein sequence ID" value="KRX23548.1"/>
    <property type="molecule type" value="Genomic_DNA"/>
</dbReference>
<sequence length="118" mass="13871">MSNFETRTTAINYNKCNNKFVHFPRKFSLFLQNFKRATTLKPHCHMRHIGTVIKRNTIQTGTCLLLNKETCKEYVMTFRHYSMFKEDSAENSFLSSLVLKQHPTNLSKQSANEEKMDC</sequence>
<dbReference type="Proteomes" id="UP000054630">
    <property type="component" value="Unassembled WGS sequence"/>
</dbReference>
<dbReference type="OrthoDB" id="10537647at2759"/>
<keyword evidence="2" id="KW-1185">Reference proteome</keyword>
<evidence type="ECO:0000313" key="2">
    <source>
        <dbReference type="Proteomes" id="UP000054630"/>
    </source>
</evidence>
<gene>
    <name evidence="1" type="ORF">T07_11667</name>
</gene>
<protein>
    <submittedName>
        <fullName evidence="1">Uncharacterized protein</fullName>
    </submittedName>
</protein>
<accession>A0A0V0SA21</accession>
<evidence type="ECO:0000313" key="1">
    <source>
        <dbReference type="EMBL" id="KRX23548.1"/>
    </source>
</evidence>
<name>A0A0V0SA21_9BILA</name>